<organism evidence="5 6">
    <name type="scientific">Companilactobacillus nuruki</name>
    <dbReference type="NCBI Taxonomy" id="1993540"/>
    <lineage>
        <taxon>Bacteria</taxon>
        <taxon>Bacillati</taxon>
        <taxon>Bacillota</taxon>
        <taxon>Bacilli</taxon>
        <taxon>Lactobacillales</taxon>
        <taxon>Lactobacillaceae</taxon>
        <taxon>Companilactobacillus</taxon>
    </lineage>
</organism>
<sequence>MLTLVYRKINIVRIRTNEVKTMFDAKETIVYNIRNLSLHISHYIHHHDEKFMKHEFENDGRKDQVSRLQGMAIGFMYTNRDKQIIQKDFEKAMFISKSTASGLVNRMVKNGLVYTSPSAEDARVKCLNLTSHAMDVMYEIDKQATKTEEALRRGIDPDELKVFFKVLNQIKKNTK</sequence>
<dbReference type="AlphaFoldDB" id="A0A2N7AS67"/>
<dbReference type="PANTHER" id="PTHR42756:SF1">
    <property type="entry name" value="TRANSCRIPTIONAL REPRESSOR OF EMRAB OPERON"/>
    <property type="match status" value="1"/>
</dbReference>
<dbReference type="GO" id="GO:0003700">
    <property type="term" value="F:DNA-binding transcription factor activity"/>
    <property type="evidence" value="ECO:0007669"/>
    <property type="project" value="InterPro"/>
</dbReference>
<evidence type="ECO:0000256" key="3">
    <source>
        <dbReference type="ARBA" id="ARBA00023163"/>
    </source>
</evidence>
<keyword evidence="3" id="KW-0804">Transcription</keyword>
<keyword evidence="2" id="KW-0238">DNA-binding</keyword>
<dbReference type="SUPFAM" id="SSF46785">
    <property type="entry name" value="Winged helix' DNA-binding domain"/>
    <property type="match status" value="1"/>
</dbReference>
<dbReference type="InterPro" id="IPR000835">
    <property type="entry name" value="HTH_MarR-typ"/>
</dbReference>
<keyword evidence="6" id="KW-1185">Reference proteome</keyword>
<dbReference type="InterPro" id="IPR036388">
    <property type="entry name" value="WH-like_DNA-bd_sf"/>
</dbReference>
<proteinExistence type="predicted"/>
<gene>
    <name evidence="5" type="ORF">CBP76_11350</name>
</gene>
<accession>A0A2N7AS67</accession>
<dbReference type="SMART" id="SM00347">
    <property type="entry name" value="HTH_MARR"/>
    <property type="match status" value="1"/>
</dbReference>
<evidence type="ECO:0000256" key="1">
    <source>
        <dbReference type="ARBA" id="ARBA00023015"/>
    </source>
</evidence>
<dbReference type="EMBL" id="NIPR01000052">
    <property type="protein sequence ID" value="PMD68187.1"/>
    <property type="molecule type" value="Genomic_DNA"/>
</dbReference>
<dbReference type="InterPro" id="IPR036390">
    <property type="entry name" value="WH_DNA-bd_sf"/>
</dbReference>
<comment type="caution">
    <text evidence="5">The sequence shown here is derived from an EMBL/GenBank/DDBJ whole genome shotgun (WGS) entry which is preliminary data.</text>
</comment>
<dbReference type="Proteomes" id="UP000235649">
    <property type="component" value="Unassembled WGS sequence"/>
</dbReference>
<dbReference type="Gene3D" id="1.10.10.10">
    <property type="entry name" value="Winged helix-like DNA-binding domain superfamily/Winged helix DNA-binding domain"/>
    <property type="match status" value="1"/>
</dbReference>
<dbReference type="OrthoDB" id="384891at2"/>
<protein>
    <recommendedName>
        <fullName evidence="4">HTH marR-type domain-containing protein</fullName>
    </recommendedName>
</protein>
<reference evidence="5 6" key="1">
    <citation type="submission" date="2017-05" db="EMBL/GenBank/DDBJ databases">
        <title>Lactobacillus nurukis nov., sp. nov., isolated from nuruk.</title>
        <authorList>
            <person name="Kim S.-J."/>
        </authorList>
    </citation>
    <scope>NUCLEOTIDE SEQUENCE [LARGE SCALE GENOMIC DNA]</scope>
    <source>
        <strain evidence="5 6">SYF10-1a</strain>
    </source>
</reference>
<evidence type="ECO:0000313" key="5">
    <source>
        <dbReference type="EMBL" id="PMD68187.1"/>
    </source>
</evidence>
<dbReference type="Pfam" id="PF12802">
    <property type="entry name" value="MarR_2"/>
    <property type="match status" value="1"/>
</dbReference>
<name>A0A2N7AS67_9LACO</name>
<evidence type="ECO:0000259" key="4">
    <source>
        <dbReference type="PROSITE" id="PS50995"/>
    </source>
</evidence>
<dbReference type="PROSITE" id="PS50995">
    <property type="entry name" value="HTH_MARR_2"/>
    <property type="match status" value="1"/>
</dbReference>
<dbReference type="PANTHER" id="PTHR42756">
    <property type="entry name" value="TRANSCRIPTIONAL REGULATOR, MARR"/>
    <property type="match status" value="1"/>
</dbReference>
<dbReference type="GO" id="GO:0003677">
    <property type="term" value="F:DNA binding"/>
    <property type="evidence" value="ECO:0007669"/>
    <property type="project" value="UniProtKB-KW"/>
</dbReference>
<keyword evidence="1" id="KW-0805">Transcription regulation</keyword>
<feature type="domain" description="HTH marR-type" evidence="4">
    <location>
        <begin position="26"/>
        <end position="172"/>
    </location>
</feature>
<evidence type="ECO:0000256" key="2">
    <source>
        <dbReference type="ARBA" id="ARBA00023125"/>
    </source>
</evidence>
<evidence type="ECO:0000313" key="6">
    <source>
        <dbReference type="Proteomes" id="UP000235649"/>
    </source>
</evidence>